<dbReference type="STRING" id="1048205.AB852_15360"/>
<dbReference type="Gene3D" id="3.40.50.1460">
    <property type="match status" value="1"/>
</dbReference>
<dbReference type="Proteomes" id="UP000186455">
    <property type="component" value="Unassembled WGS sequence"/>
</dbReference>
<dbReference type="RefSeq" id="WP_073788496.1">
    <property type="nucleotide sequence ID" value="NZ_LFBV01000003.1"/>
</dbReference>
<dbReference type="InterPro" id="IPR050452">
    <property type="entry name" value="Metacaspase"/>
</dbReference>
<evidence type="ECO:0000256" key="1">
    <source>
        <dbReference type="SAM" id="MobiDB-lite"/>
    </source>
</evidence>
<dbReference type="EMBL" id="LFBV01000003">
    <property type="protein sequence ID" value="OKH94036.1"/>
    <property type="molecule type" value="Genomic_DNA"/>
</dbReference>
<evidence type="ECO:0000313" key="4">
    <source>
        <dbReference type="Proteomes" id="UP000186455"/>
    </source>
</evidence>
<dbReference type="InterPro" id="IPR029030">
    <property type="entry name" value="Caspase-like_dom_sf"/>
</dbReference>
<dbReference type="GO" id="GO:0005737">
    <property type="term" value="C:cytoplasm"/>
    <property type="evidence" value="ECO:0007669"/>
    <property type="project" value="TreeGrafter"/>
</dbReference>
<evidence type="ECO:0000259" key="2">
    <source>
        <dbReference type="Pfam" id="PF00656"/>
    </source>
</evidence>
<dbReference type="GO" id="GO:0004197">
    <property type="term" value="F:cysteine-type endopeptidase activity"/>
    <property type="evidence" value="ECO:0007669"/>
    <property type="project" value="InterPro"/>
</dbReference>
<feature type="region of interest" description="Disordered" evidence="1">
    <location>
        <begin position="316"/>
        <end position="353"/>
    </location>
</feature>
<gene>
    <name evidence="3" type="ORF">AB852_15360</name>
</gene>
<dbReference type="PANTHER" id="PTHR48104">
    <property type="entry name" value="METACASPASE-4"/>
    <property type="match status" value="1"/>
</dbReference>
<dbReference type="Pfam" id="PF00656">
    <property type="entry name" value="Peptidase_C14"/>
    <property type="match status" value="1"/>
</dbReference>
<evidence type="ECO:0000313" key="3">
    <source>
        <dbReference type="EMBL" id="OKH94036.1"/>
    </source>
</evidence>
<keyword evidence="4" id="KW-1185">Reference proteome</keyword>
<dbReference type="GO" id="GO:0006508">
    <property type="term" value="P:proteolysis"/>
    <property type="evidence" value="ECO:0007669"/>
    <property type="project" value="InterPro"/>
</dbReference>
<dbReference type="AlphaFoldDB" id="A0A1Q4V875"/>
<dbReference type="InterPro" id="IPR011600">
    <property type="entry name" value="Pept_C14_caspase"/>
</dbReference>
<organism evidence="3 4">
    <name type="scientific">Streptomyces uncialis</name>
    <dbReference type="NCBI Taxonomy" id="1048205"/>
    <lineage>
        <taxon>Bacteria</taxon>
        <taxon>Bacillati</taxon>
        <taxon>Actinomycetota</taxon>
        <taxon>Actinomycetes</taxon>
        <taxon>Kitasatosporales</taxon>
        <taxon>Streptomycetaceae</taxon>
        <taxon>Streptomyces</taxon>
    </lineage>
</organism>
<name>A0A1Q4V875_9ACTN</name>
<comment type="caution">
    <text evidence="3">The sequence shown here is derived from an EMBL/GenBank/DDBJ whole genome shotgun (WGS) entry which is preliminary data.</text>
</comment>
<protein>
    <recommendedName>
        <fullName evidence="2">Peptidase C14 caspase domain-containing protein</fullName>
    </recommendedName>
</protein>
<dbReference type="SUPFAM" id="SSF52129">
    <property type="entry name" value="Caspase-like"/>
    <property type="match status" value="1"/>
</dbReference>
<accession>A0A1Q4V875</accession>
<feature type="domain" description="Peptidase C14 caspase" evidence="2">
    <location>
        <begin position="7"/>
        <end position="248"/>
    </location>
</feature>
<reference evidence="3 4" key="1">
    <citation type="submission" date="2015-06" db="EMBL/GenBank/DDBJ databases">
        <title>Cloning and characterization of the uncialamcin biosynthetic gene cluster.</title>
        <authorList>
            <person name="Yan X."/>
            <person name="Huang T."/>
            <person name="Ge H."/>
            <person name="Shen B."/>
        </authorList>
    </citation>
    <scope>NUCLEOTIDE SEQUENCE [LARGE SCALE GENOMIC DNA]</scope>
    <source>
        <strain evidence="3 4">DCA2648</strain>
    </source>
</reference>
<sequence length="697" mass="71898">MTTIHSLLVGIDDYPAGVAPRLGGCLNDIAGVRRLLAGRVPVPGPRVLLDREATVEAVEHGIRDGLGEAGPGDTALFWFSGHGTEARAHGADLLIEATGHNQALVCADGPLPDKRLRALLDGVAARGAHVVAVLDCCFAGGATRDTGLTARFAPARDEWASAAPVSAREAVPSRPAGPPGRGEVLLLAASRAYQPAHEAFFDGRRHGVFTHAVLGVVREAPPGLTYREVLSAADARVQCSGGLQQPVLFPPGPGGVADLPFLTDGVARADGAHLLRHGAAGWEVDCGAGHGLGEGAAAGAAAAEFAVVDRAVADGGPAEAERSGPDAATGDVPAGPGPTRTGGGPASGNSRPGRLLTARTVLADRTLVDPVGWAPAPGQVYPVALTALNLPAATVTVVPADAPASGPPGGFEDALARALATAGPGGGPSPLLRSVPDPRDAGDLHFRLEVRGSAVHVLRRDGSRFVAPLPLSAPGDVRRIVDCLTHLTRWHRLRDLTPRPSPLDGLVRVEVGPWGAPSDRLLVPDGSGEIVCAYTPPAAGRGDAPQPPLLSVRLHNRSPDRTLWCLLLDLTDGYAGHSTLYPGHFIAPGHTGHALDGEPVRFSLPVGRPPVPGAEARDWLKLIVAECELNTVPFHLPAWAAGSAGSRMSAPDGRDGVLRFSQAPPQPGTRDLTAVNTRPYGHWTTRTLALRTVVPTP</sequence>
<dbReference type="PANTHER" id="PTHR48104:SF30">
    <property type="entry name" value="METACASPASE-1"/>
    <property type="match status" value="1"/>
</dbReference>
<proteinExistence type="predicted"/>